<dbReference type="GO" id="GO:0005975">
    <property type="term" value="P:carbohydrate metabolic process"/>
    <property type="evidence" value="ECO:0007669"/>
    <property type="project" value="InterPro"/>
</dbReference>
<feature type="chain" id="PRO_5036962589" evidence="2">
    <location>
        <begin position="23"/>
        <end position="282"/>
    </location>
</feature>
<dbReference type="InterPro" id="IPR050546">
    <property type="entry name" value="Glycosyl_Hydrlase_16"/>
</dbReference>
<gene>
    <name evidence="4" type="ORF">KFK14_22400</name>
</gene>
<dbReference type="PANTHER" id="PTHR10963:SF55">
    <property type="entry name" value="GLYCOSIDE HYDROLASE FAMILY 16 PROTEIN"/>
    <property type="match status" value="1"/>
</dbReference>
<organism evidence="4 5">
    <name type="scientific">Sphingobium phenoxybenzoativorans</name>
    <dbReference type="NCBI Taxonomy" id="1592790"/>
    <lineage>
        <taxon>Bacteria</taxon>
        <taxon>Pseudomonadati</taxon>
        <taxon>Pseudomonadota</taxon>
        <taxon>Alphaproteobacteria</taxon>
        <taxon>Sphingomonadales</taxon>
        <taxon>Sphingomonadaceae</taxon>
        <taxon>Sphingobium</taxon>
    </lineage>
</organism>
<comment type="similarity">
    <text evidence="1">Belongs to the glycosyl hydrolase 16 family.</text>
</comment>
<dbReference type="Gene3D" id="2.60.120.200">
    <property type="match status" value="1"/>
</dbReference>
<dbReference type="GO" id="GO:0004553">
    <property type="term" value="F:hydrolase activity, hydrolyzing O-glycosyl compounds"/>
    <property type="evidence" value="ECO:0007669"/>
    <property type="project" value="InterPro"/>
</dbReference>
<reference evidence="4" key="1">
    <citation type="submission" date="2021-04" db="EMBL/GenBank/DDBJ databases">
        <title>Isolation of p-tert-butylphenol degrading bacteria Sphingobium phenoxybenzoativorans Tas13 from active sludge.</title>
        <authorList>
            <person name="Li Y."/>
        </authorList>
    </citation>
    <scope>NUCLEOTIDE SEQUENCE</scope>
    <source>
        <strain evidence="4">Tas13</strain>
    </source>
</reference>
<feature type="signal peptide" evidence="2">
    <location>
        <begin position="1"/>
        <end position="22"/>
    </location>
</feature>
<evidence type="ECO:0000313" key="5">
    <source>
        <dbReference type="Proteomes" id="UP000681425"/>
    </source>
</evidence>
<dbReference type="AlphaFoldDB" id="A0A975Q181"/>
<dbReference type="RefSeq" id="WP_212609189.1">
    <property type="nucleotide sequence ID" value="NZ_CP073910.1"/>
</dbReference>
<dbReference type="Proteomes" id="UP000681425">
    <property type="component" value="Chromosome"/>
</dbReference>
<dbReference type="EMBL" id="CP073910">
    <property type="protein sequence ID" value="QUT05665.1"/>
    <property type="molecule type" value="Genomic_DNA"/>
</dbReference>
<dbReference type="InterPro" id="IPR013320">
    <property type="entry name" value="ConA-like_dom_sf"/>
</dbReference>
<keyword evidence="2" id="KW-0732">Signal</keyword>
<dbReference type="SUPFAM" id="SSF49899">
    <property type="entry name" value="Concanavalin A-like lectins/glucanases"/>
    <property type="match status" value="1"/>
</dbReference>
<accession>A0A975Q181</accession>
<protein>
    <submittedName>
        <fullName evidence="4">Family 16 glycosylhydrolase</fullName>
    </submittedName>
</protein>
<evidence type="ECO:0000256" key="2">
    <source>
        <dbReference type="SAM" id="SignalP"/>
    </source>
</evidence>
<dbReference type="PANTHER" id="PTHR10963">
    <property type="entry name" value="GLYCOSYL HYDROLASE-RELATED"/>
    <property type="match status" value="1"/>
</dbReference>
<dbReference type="Pfam" id="PF00722">
    <property type="entry name" value="Glyco_hydro_16"/>
    <property type="match status" value="1"/>
</dbReference>
<dbReference type="PROSITE" id="PS51762">
    <property type="entry name" value="GH16_2"/>
    <property type="match status" value="1"/>
</dbReference>
<evidence type="ECO:0000259" key="3">
    <source>
        <dbReference type="PROSITE" id="PS51762"/>
    </source>
</evidence>
<sequence length="282" mass="32175">MRAVRRCGFTLMCVFFAHPLAAKPPWTEQYRGMSLPELRSEPVHRIEFNQRDDLKDNRLHLKQHTDYGGSVFDEKNGPAYNVAQGALQITAYKTAQGKIRSGSVQSASDKQANKGARTAFNKDSFVMSGGYWEARIKWPNAVGTWGAFWLLSLDDPKSRGHLEIDAIEYYGKTDARGHHHAIHRWHEPGKKNVHRGDYTGMDAIKDGDWHTYGVDLRGIAKIDDTPAIVIYMDRKEVGRYPADPDFFTRPFYYVLTLAIQKGSSEKFEFPQTMMVDSISVWK</sequence>
<dbReference type="InterPro" id="IPR000757">
    <property type="entry name" value="Beta-glucanase-like"/>
</dbReference>
<name>A0A975Q181_9SPHN</name>
<evidence type="ECO:0000256" key="1">
    <source>
        <dbReference type="ARBA" id="ARBA00006865"/>
    </source>
</evidence>
<dbReference type="KEGG" id="spph:KFK14_22400"/>
<proteinExistence type="inferred from homology"/>
<keyword evidence="5" id="KW-1185">Reference proteome</keyword>
<feature type="domain" description="GH16" evidence="3">
    <location>
        <begin position="28"/>
        <end position="282"/>
    </location>
</feature>
<evidence type="ECO:0000313" key="4">
    <source>
        <dbReference type="EMBL" id="QUT05665.1"/>
    </source>
</evidence>